<accession>A0A942SZV7</accession>
<proteinExistence type="predicted"/>
<reference evidence="2" key="1">
    <citation type="submission" date="2021-05" db="EMBL/GenBank/DDBJ databases">
        <title>Novel Bacillus species.</title>
        <authorList>
            <person name="Liu G."/>
        </authorList>
    </citation>
    <scope>NUCLEOTIDE SEQUENCE</scope>
    <source>
        <strain evidence="2">FJAT-50051</strain>
    </source>
</reference>
<dbReference type="InterPro" id="IPR050229">
    <property type="entry name" value="GlpE_sulfurtransferase"/>
</dbReference>
<dbReference type="CDD" id="cd00158">
    <property type="entry name" value="RHOD"/>
    <property type="match status" value="1"/>
</dbReference>
<dbReference type="InterPro" id="IPR036873">
    <property type="entry name" value="Rhodanese-like_dom_sf"/>
</dbReference>
<organism evidence="2">
    <name type="scientific">Neobacillus citreus</name>
    <dbReference type="NCBI Taxonomy" id="2833578"/>
    <lineage>
        <taxon>Bacteria</taxon>
        <taxon>Bacillati</taxon>
        <taxon>Bacillota</taxon>
        <taxon>Bacilli</taxon>
        <taxon>Bacillales</taxon>
        <taxon>Bacillaceae</taxon>
        <taxon>Neobacillus</taxon>
    </lineage>
</organism>
<name>A0A942SZV7_9BACI</name>
<dbReference type="SMART" id="SM00450">
    <property type="entry name" value="RHOD"/>
    <property type="match status" value="1"/>
</dbReference>
<dbReference type="SUPFAM" id="SSF52821">
    <property type="entry name" value="Rhodanese/Cell cycle control phosphatase"/>
    <property type="match status" value="1"/>
</dbReference>
<gene>
    <name evidence="2" type="ORF">KHB02_18300</name>
</gene>
<dbReference type="PROSITE" id="PS50206">
    <property type="entry name" value="RHODANESE_3"/>
    <property type="match status" value="1"/>
</dbReference>
<dbReference type="PANTHER" id="PTHR43031">
    <property type="entry name" value="FAD-DEPENDENT OXIDOREDUCTASE"/>
    <property type="match status" value="1"/>
</dbReference>
<feature type="domain" description="Rhodanese" evidence="1">
    <location>
        <begin position="17"/>
        <end position="105"/>
    </location>
</feature>
<dbReference type="AlphaFoldDB" id="A0A942SZV7"/>
<dbReference type="Gene3D" id="3.40.250.10">
    <property type="entry name" value="Rhodanese-like domain"/>
    <property type="match status" value="1"/>
</dbReference>
<dbReference type="InterPro" id="IPR001763">
    <property type="entry name" value="Rhodanese-like_dom"/>
</dbReference>
<evidence type="ECO:0000313" key="2">
    <source>
        <dbReference type="EMBL" id="MBS4183349.1"/>
    </source>
</evidence>
<dbReference type="PANTHER" id="PTHR43031:SF17">
    <property type="entry name" value="SULFURTRANSFERASE YTWF-RELATED"/>
    <property type="match status" value="1"/>
</dbReference>
<protein>
    <submittedName>
        <fullName evidence="2">Rhodanese-like domain-containing protein</fullName>
    </submittedName>
</protein>
<dbReference type="Pfam" id="PF00581">
    <property type="entry name" value="Rhodanese"/>
    <property type="match status" value="1"/>
</dbReference>
<evidence type="ECO:0000259" key="1">
    <source>
        <dbReference type="PROSITE" id="PS50206"/>
    </source>
</evidence>
<dbReference type="EMBL" id="JAGYPE010000003">
    <property type="protein sequence ID" value="MBS4183349.1"/>
    <property type="molecule type" value="Genomic_DNA"/>
</dbReference>
<comment type="caution">
    <text evidence="2">The sequence shown here is derived from an EMBL/GenBank/DDBJ whole genome shotgun (WGS) entry which is preliminary data.</text>
</comment>
<sequence>MPIEIQEIDVAEALRRLGDGARLYDVREQGEWDEVHAPQATLVPMSELVSRWTEIDGGDQPAIVVCHSGARSARVVAALEQSGVPAVNLTGGMVAWEQAGAEVVRAEDDSAHSEPRHEH</sequence>